<dbReference type="GO" id="GO:0006534">
    <property type="term" value="P:cysteine metabolic process"/>
    <property type="evidence" value="ECO:0007669"/>
    <property type="project" value="InterPro"/>
</dbReference>
<name>A0A395XQF3_9FIRM</name>
<evidence type="ECO:0000313" key="10">
    <source>
        <dbReference type="EMBL" id="RGS69787.1"/>
    </source>
</evidence>
<dbReference type="NCBIfam" id="TIGR01977">
    <property type="entry name" value="am_tr_V_EF2568"/>
    <property type="match status" value="1"/>
</dbReference>
<dbReference type="InterPro" id="IPR015422">
    <property type="entry name" value="PyrdxlP-dep_Trfase_small"/>
</dbReference>
<dbReference type="Proteomes" id="UP000285666">
    <property type="component" value="Unassembled WGS sequence"/>
</dbReference>
<dbReference type="InterPro" id="IPR015421">
    <property type="entry name" value="PyrdxlP-dep_Trfase_major"/>
</dbReference>
<feature type="domain" description="Aminotransferase class V" evidence="8">
    <location>
        <begin position="38"/>
        <end position="402"/>
    </location>
</feature>
<dbReference type="InterPro" id="IPR020578">
    <property type="entry name" value="Aminotrans_V_PyrdxlP_BS"/>
</dbReference>
<accession>A0A395XQF3</accession>
<proteinExistence type="inferred from homology"/>
<dbReference type="EC" id="2.8.1.7" evidence="3"/>
<evidence type="ECO:0000313" key="18">
    <source>
        <dbReference type="Proteomes" id="UP000285652"/>
    </source>
</evidence>
<evidence type="ECO:0000313" key="19">
    <source>
        <dbReference type="Proteomes" id="UP000285666"/>
    </source>
</evidence>
<dbReference type="InterPro" id="IPR010970">
    <property type="entry name" value="Cys_dSase_SufS"/>
</dbReference>
<evidence type="ECO:0000313" key="16">
    <source>
        <dbReference type="Proteomes" id="UP000266376"/>
    </source>
</evidence>
<dbReference type="Gene3D" id="3.90.1150.10">
    <property type="entry name" value="Aspartate Aminotransferase, domain 1"/>
    <property type="match status" value="1"/>
</dbReference>
<dbReference type="PIRSF" id="PIRSF005572">
    <property type="entry name" value="NifS"/>
    <property type="match status" value="1"/>
</dbReference>
<evidence type="ECO:0000256" key="5">
    <source>
        <dbReference type="ARBA" id="ARBA00022898"/>
    </source>
</evidence>
<evidence type="ECO:0000313" key="13">
    <source>
        <dbReference type="EMBL" id="RHF77782.1"/>
    </source>
</evidence>
<reference evidence="15 16" key="1">
    <citation type="submission" date="2018-08" db="EMBL/GenBank/DDBJ databases">
        <title>A genome reference for cultivated species of the human gut microbiota.</title>
        <authorList>
            <person name="Zou Y."/>
            <person name="Xue W."/>
            <person name="Luo G."/>
        </authorList>
    </citation>
    <scope>NUCLEOTIDE SEQUENCE [LARGE SCALE GENOMIC DNA]</scope>
    <source>
        <strain evidence="11 16">AF12-11</strain>
        <strain evidence="10 20">AF21-25</strain>
        <strain evidence="14 18">AF31-13BH</strain>
        <strain evidence="13 19">AM23-7AC</strain>
        <strain evidence="12 17">AM42-8</strain>
        <strain evidence="9 15">OM02-12</strain>
    </source>
</reference>
<evidence type="ECO:0000313" key="20">
    <source>
        <dbReference type="Proteomes" id="UP000285981"/>
    </source>
</evidence>
<evidence type="ECO:0000256" key="3">
    <source>
        <dbReference type="ARBA" id="ARBA00012239"/>
    </source>
</evidence>
<dbReference type="AlphaFoldDB" id="A0A395XQF3"/>
<comment type="caution">
    <text evidence="11">The sequence shown here is derived from an EMBL/GenBank/DDBJ whole genome shotgun (WGS) entry which is preliminary data.</text>
</comment>
<dbReference type="PROSITE" id="PS00595">
    <property type="entry name" value="AA_TRANSFER_CLASS_5"/>
    <property type="match status" value="1"/>
</dbReference>
<dbReference type="Gene3D" id="3.40.640.10">
    <property type="entry name" value="Type I PLP-dependent aspartate aminotransferase-like (Major domain)"/>
    <property type="match status" value="1"/>
</dbReference>
<sequence length="416" mass="45040">MTCLKKEKEIELSLYNDVGTLASYNKYIEATKGDISVIYMDNAATTMHKPKAVIDAVVAAMSSMGNAGRGANEASLSASRIIYDTRERLAKLFGAENPKQIVFTMNSTESLNIAIKGLIEPGDHVITTMLEHNSVLRPLYEMEERGAKLTIIKADKQGNFSLEDMEAAITPKTKAIVCTNGSNLTGNYVDVAAVGEMAHRHGVLLIVDASQTAGVFPIDVQKMNIDVLCFTGHKGLLAPQGTGGLYVREGLTVQPLLSGGSGVQTYNKKHPVEMPTALEAGTLNGHGIAGMNAALAYLEETGIDTIREREQELMWKFYEGVKDIPNVTVYGDFSTKNRCAIVALNIGDYDSAEVSDELLTEYGISTRPGGHCAPLAHEALGNVEQGAVRFSFSHYNTDEEIETAIRAIEELAQDEE</sequence>
<dbReference type="EMBL" id="QRQQ01000002">
    <property type="protein sequence ID" value="RHN18347.1"/>
    <property type="molecule type" value="Genomic_DNA"/>
</dbReference>
<dbReference type="EMBL" id="QSAJ01000007">
    <property type="protein sequence ID" value="RGW54610.1"/>
    <property type="molecule type" value="Genomic_DNA"/>
</dbReference>
<evidence type="ECO:0000313" key="14">
    <source>
        <dbReference type="EMBL" id="RHN18347.1"/>
    </source>
</evidence>
<keyword evidence="4 11" id="KW-0808">Transferase</keyword>
<evidence type="ECO:0000313" key="12">
    <source>
        <dbReference type="EMBL" id="RHA72171.1"/>
    </source>
</evidence>
<dbReference type="GO" id="GO:0031071">
    <property type="term" value="F:cysteine desulfurase activity"/>
    <property type="evidence" value="ECO:0007669"/>
    <property type="project" value="UniProtKB-EC"/>
</dbReference>
<dbReference type="Proteomes" id="UP000266376">
    <property type="component" value="Unassembled WGS sequence"/>
</dbReference>
<evidence type="ECO:0000256" key="6">
    <source>
        <dbReference type="ARBA" id="ARBA00050776"/>
    </source>
</evidence>
<dbReference type="PANTHER" id="PTHR43586">
    <property type="entry name" value="CYSTEINE DESULFURASE"/>
    <property type="match status" value="1"/>
</dbReference>
<dbReference type="GO" id="GO:0008483">
    <property type="term" value="F:transaminase activity"/>
    <property type="evidence" value="ECO:0007669"/>
    <property type="project" value="UniProtKB-KW"/>
</dbReference>
<protein>
    <recommendedName>
        <fullName evidence="3">cysteine desulfurase</fullName>
        <ecNumber evidence="3">2.8.1.7</ecNumber>
    </recommendedName>
</protein>
<dbReference type="InterPro" id="IPR000192">
    <property type="entry name" value="Aminotrans_V_dom"/>
</dbReference>
<evidence type="ECO:0000256" key="7">
    <source>
        <dbReference type="RuleBase" id="RU004504"/>
    </source>
</evidence>
<evidence type="ECO:0000256" key="1">
    <source>
        <dbReference type="ARBA" id="ARBA00001933"/>
    </source>
</evidence>
<dbReference type="Proteomes" id="UP000285981">
    <property type="component" value="Unassembled WGS sequence"/>
</dbReference>
<evidence type="ECO:0000313" key="9">
    <source>
        <dbReference type="EMBL" id="RGO46684.1"/>
    </source>
</evidence>
<dbReference type="EMBL" id="QSVQ01000028">
    <property type="protein sequence ID" value="RGO46684.1"/>
    <property type="molecule type" value="Genomic_DNA"/>
</dbReference>
<evidence type="ECO:0000256" key="2">
    <source>
        <dbReference type="ARBA" id="ARBA00010447"/>
    </source>
</evidence>
<evidence type="ECO:0000256" key="4">
    <source>
        <dbReference type="ARBA" id="ARBA00022679"/>
    </source>
</evidence>
<dbReference type="SUPFAM" id="SSF53383">
    <property type="entry name" value="PLP-dependent transferases"/>
    <property type="match status" value="1"/>
</dbReference>
<dbReference type="InterPro" id="IPR015424">
    <property type="entry name" value="PyrdxlP-dep_Trfase"/>
</dbReference>
<dbReference type="Pfam" id="PF00266">
    <property type="entry name" value="Aminotran_5"/>
    <property type="match status" value="1"/>
</dbReference>
<dbReference type="Proteomes" id="UP000285652">
    <property type="component" value="Unassembled WGS sequence"/>
</dbReference>
<evidence type="ECO:0000259" key="8">
    <source>
        <dbReference type="Pfam" id="PF00266"/>
    </source>
</evidence>
<dbReference type="EMBL" id="QRHN01000014">
    <property type="protein sequence ID" value="RHF77782.1"/>
    <property type="molecule type" value="Genomic_DNA"/>
</dbReference>
<dbReference type="Proteomes" id="UP000285642">
    <property type="component" value="Unassembled WGS sequence"/>
</dbReference>
<evidence type="ECO:0000313" key="15">
    <source>
        <dbReference type="Proteomes" id="UP000261055"/>
    </source>
</evidence>
<dbReference type="CDD" id="cd06453">
    <property type="entry name" value="SufS_like"/>
    <property type="match status" value="1"/>
</dbReference>
<comment type="cofactor">
    <cofactor evidence="1 7">
        <name>pyridoxal 5'-phosphate</name>
        <dbReference type="ChEBI" id="CHEBI:597326"/>
    </cofactor>
</comment>
<gene>
    <name evidence="13" type="ORF">DW658_10970</name>
    <name evidence="12" type="ORF">DW924_02355</name>
    <name evidence="11" type="ORF">DWV67_04260</name>
    <name evidence="10" type="ORF">DWX78_09575</name>
    <name evidence="14" type="ORF">DWZ24_03795</name>
    <name evidence="9" type="ORF">DXB12_15640</name>
</gene>
<keyword evidence="15" id="KW-1185">Reference proteome</keyword>
<dbReference type="PANTHER" id="PTHR43586:SF4">
    <property type="entry name" value="ISOPENICILLIN N EPIMERASE"/>
    <property type="match status" value="1"/>
</dbReference>
<evidence type="ECO:0000313" key="11">
    <source>
        <dbReference type="EMBL" id="RGW54610.1"/>
    </source>
</evidence>
<dbReference type="GO" id="GO:0030170">
    <property type="term" value="F:pyridoxal phosphate binding"/>
    <property type="evidence" value="ECO:0007669"/>
    <property type="project" value="InterPro"/>
</dbReference>
<dbReference type="InterPro" id="IPR010969">
    <property type="entry name" value="Cys_dSase-rel_unknwn_funct"/>
</dbReference>
<keyword evidence="5" id="KW-0663">Pyridoxal phosphate</keyword>
<organism evidence="11 16">
    <name type="scientific">Dorea formicigenerans</name>
    <dbReference type="NCBI Taxonomy" id="39486"/>
    <lineage>
        <taxon>Bacteria</taxon>
        <taxon>Bacillati</taxon>
        <taxon>Bacillota</taxon>
        <taxon>Clostridia</taxon>
        <taxon>Lachnospirales</taxon>
        <taxon>Lachnospiraceae</taxon>
        <taxon>Dorea</taxon>
    </lineage>
</organism>
<dbReference type="InterPro" id="IPR016454">
    <property type="entry name" value="Cysteine_dSase"/>
</dbReference>
<comment type="catalytic activity">
    <reaction evidence="6">
        <text>(sulfur carrier)-H + L-cysteine = (sulfur carrier)-SH + L-alanine</text>
        <dbReference type="Rhea" id="RHEA:43892"/>
        <dbReference type="Rhea" id="RHEA-COMP:14737"/>
        <dbReference type="Rhea" id="RHEA-COMP:14739"/>
        <dbReference type="ChEBI" id="CHEBI:29917"/>
        <dbReference type="ChEBI" id="CHEBI:35235"/>
        <dbReference type="ChEBI" id="CHEBI:57972"/>
        <dbReference type="ChEBI" id="CHEBI:64428"/>
        <dbReference type="EC" id="2.8.1.7"/>
    </reaction>
</comment>
<keyword evidence="11" id="KW-0032">Aminotransferase</keyword>
<evidence type="ECO:0000313" key="17">
    <source>
        <dbReference type="Proteomes" id="UP000285642"/>
    </source>
</evidence>
<comment type="similarity">
    <text evidence="2">Belongs to the class-V pyridoxal-phosphate-dependent aminotransferase family. Csd subfamily.</text>
</comment>
<dbReference type="EMBL" id="QSFS01000002">
    <property type="protein sequence ID" value="RHA72171.1"/>
    <property type="molecule type" value="Genomic_DNA"/>
</dbReference>
<dbReference type="Proteomes" id="UP000261055">
    <property type="component" value="Unassembled WGS sequence"/>
</dbReference>
<dbReference type="EMBL" id="QRVU01000044">
    <property type="protein sequence ID" value="RGS69787.1"/>
    <property type="molecule type" value="Genomic_DNA"/>
</dbReference>